<evidence type="ECO:0008006" key="4">
    <source>
        <dbReference type="Google" id="ProtNLM"/>
    </source>
</evidence>
<reference evidence="2 3" key="1">
    <citation type="submission" date="2017-09" db="EMBL/GenBank/DDBJ databases">
        <title>Depth-based differentiation of microbial function through sediment-hosted aquifers and enrichment of novel symbionts in the deep terrestrial subsurface.</title>
        <authorList>
            <person name="Probst A.J."/>
            <person name="Ladd B."/>
            <person name="Jarett J.K."/>
            <person name="Geller-Mcgrath D.E."/>
            <person name="Sieber C.M."/>
            <person name="Emerson J.B."/>
            <person name="Anantharaman K."/>
            <person name="Thomas B.C."/>
            <person name="Malmstrom R."/>
            <person name="Stieglmeier M."/>
            <person name="Klingl A."/>
            <person name="Woyke T."/>
            <person name="Ryan C.M."/>
            <person name="Banfield J.F."/>
        </authorList>
    </citation>
    <scope>NUCLEOTIDE SEQUENCE [LARGE SCALE GENOMIC DNA]</scope>
    <source>
        <strain evidence="2">CG23_combo_of_CG06-09_8_20_14_all_40_14</strain>
    </source>
</reference>
<dbReference type="InterPro" id="IPR012902">
    <property type="entry name" value="N_methyl_site"/>
</dbReference>
<accession>A0A2G9XCC5</accession>
<sequence>MDKEAFTLVELLIVVSIIGILAGVAIAVINPNKVRGRARDGVRKNDIAVIKGAIENYYAENNIYPATGTIPFGGVWANYLKLVPQDPLIAGGASWVQYCYASIDANNFILCAKVEDSNSAYVPSGASPCGGIAVTEAYCAQNPF</sequence>
<dbReference type="Pfam" id="PF07963">
    <property type="entry name" value="N_methyl"/>
    <property type="match status" value="1"/>
</dbReference>
<dbReference type="Proteomes" id="UP000231388">
    <property type="component" value="Unassembled WGS sequence"/>
</dbReference>
<dbReference type="EMBL" id="PCQY01000018">
    <property type="protein sequence ID" value="PIP04635.1"/>
    <property type="molecule type" value="Genomic_DNA"/>
</dbReference>
<feature type="transmembrane region" description="Helical" evidence="1">
    <location>
        <begin position="6"/>
        <end position="29"/>
    </location>
</feature>
<organism evidence="2 3">
    <name type="scientific">candidate division WWE3 bacterium CG23_combo_of_CG06-09_8_20_14_all_40_14</name>
    <dbReference type="NCBI Taxonomy" id="1975095"/>
    <lineage>
        <taxon>Bacteria</taxon>
        <taxon>Katanobacteria</taxon>
    </lineage>
</organism>
<keyword evidence="1" id="KW-0472">Membrane</keyword>
<keyword evidence="1" id="KW-1133">Transmembrane helix</keyword>
<keyword evidence="1" id="KW-0812">Transmembrane</keyword>
<proteinExistence type="predicted"/>
<gene>
    <name evidence="2" type="ORF">COX53_01330</name>
</gene>
<protein>
    <recommendedName>
        <fullName evidence="4">Type II secretion system protein GspG C-terminal domain-containing protein</fullName>
    </recommendedName>
</protein>
<dbReference type="InterPro" id="IPR045584">
    <property type="entry name" value="Pilin-like"/>
</dbReference>
<dbReference type="Gene3D" id="3.30.700.10">
    <property type="entry name" value="Glycoprotein, Type 4 Pilin"/>
    <property type="match status" value="1"/>
</dbReference>
<evidence type="ECO:0000313" key="3">
    <source>
        <dbReference type="Proteomes" id="UP000231388"/>
    </source>
</evidence>
<name>A0A2G9XCC5_UNCKA</name>
<evidence type="ECO:0000313" key="2">
    <source>
        <dbReference type="EMBL" id="PIP04635.1"/>
    </source>
</evidence>
<dbReference type="AlphaFoldDB" id="A0A2G9XCC5"/>
<evidence type="ECO:0000256" key="1">
    <source>
        <dbReference type="SAM" id="Phobius"/>
    </source>
</evidence>
<dbReference type="SUPFAM" id="SSF54523">
    <property type="entry name" value="Pili subunits"/>
    <property type="match status" value="1"/>
</dbReference>
<dbReference type="NCBIfam" id="TIGR02532">
    <property type="entry name" value="IV_pilin_GFxxxE"/>
    <property type="match status" value="1"/>
</dbReference>
<dbReference type="PANTHER" id="PTHR30093">
    <property type="entry name" value="GENERAL SECRETION PATHWAY PROTEIN G"/>
    <property type="match status" value="1"/>
</dbReference>
<comment type="caution">
    <text evidence="2">The sequence shown here is derived from an EMBL/GenBank/DDBJ whole genome shotgun (WGS) entry which is preliminary data.</text>
</comment>